<dbReference type="Proteomes" id="UP000315440">
    <property type="component" value="Unassembled WGS sequence"/>
</dbReference>
<keyword evidence="2" id="KW-1185">Reference proteome</keyword>
<comment type="caution">
    <text evidence="1">The sequence shown here is derived from an EMBL/GenBank/DDBJ whole genome shotgun (WGS) entry which is preliminary data.</text>
</comment>
<name>A0A5C5ZLR3_9BACT</name>
<accession>A0A5C5ZLR3</accession>
<organism evidence="1 2">
    <name type="scientific">Pseudobythopirellula maris</name>
    <dbReference type="NCBI Taxonomy" id="2527991"/>
    <lineage>
        <taxon>Bacteria</taxon>
        <taxon>Pseudomonadati</taxon>
        <taxon>Planctomycetota</taxon>
        <taxon>Planctomycetia</taxon>
        <taxon>Pirellulales</taxon>
        <taxon>Lacipirellulaceae</taxon>
        <taxon>Pseudobythopirellula</taxon>
    </lineage>
</organism>
<protein>
    <submittedName>
        <fullName evidence="1">Uncharacterized protein</fullName>
    </submittedName>
</protein>
<evidence type="ECO:0000313" key="2">
    <source>
        <dbReference type="Proteomes" id="UP000315440"/>
    </source>
</evidence>
<sequence length="130" mass="14384">MTPAHPHQHDLLRVDTSGVDGANADRAAEEAASLVVNAGWGVTIPPETLERLESLDDVIFEALSGDAEALDQSKASWRAALREVEEFFLREAREQYVRRAQSVWQSSREAPAEKLHEGFAALEILTLMSE</sequence>
<gene>
    <name evidence="1" type="ORF">Mal64_18740</name>
</gene>
<dbReference type="AlphaFoldDB" id="A0A5C5ZLR3"/>
<proteinExistence type="predicted"/>
<evidence type="ECO:0000313" key="1">
    <source>
        <dbReference type="EMBL" id="TWT88394.1"/>
    </source>
</evidence>
<reference evidence="1 2" key="1">
    <citation type="submission" date="2019-02" db="EMBL/GenBank/DDBJ databases">
        <title>Deep-cultivation of Planctomycetes and their phenomic and genomic characterization uncovers novel biology.</title>
        <authorList>
            <person name="Wiegand S."/>
            <person name="Jogler M."/>
            <person name="Boedeker C."/>
            <person name="Pinto D."/>
            <person name="Vollmers J."/>
            <person name="Rivas-Marin E."/>
            <person name="Kohn T."/>
            <person name="Peeters S.H."/>
            <person name="Heuer A."/>
            <person name="Rast P."/>
            <person name="Oberbeckmann S."/>
            <person name="Bunk B."/>
            <person name="Jeske O."/>
            <person name="Meyerdierks A."/>
            <person name="Storesund J.E."/>
            <person name="Kallscheuer N."/>
            <person name="Luecker S."/>
            <person name="Lage O.M."/>
            <person name="Pohl T."/>
            <person name="Merkel B.J."/>
            <person name="Hornburger P."/>
            <person name="Mueller R.-W."/>
            <person name="Bruemmer F."/>
            <person name="Labrenz M."/>
            <person name="Spormann A.M."/>
            <person name="Op Den Camp H."/>
            <person name="Overmann J."/>
            <person name="Amann R."/>
            <person name="Jetten M.S.M."/>
            <person name="Mascher T."/>
            <person name="Medema M.H."/>
            <person name="Devos D.P."/>
            <person name="Kaster A.-K."/>
            <person name="Ovreas L."/>
            <person name="Rohde M."/>
            <person name="Galperin M.Y."/>
            <person name="Jogler C."/>
        </authorList>
    </citation>
    <scope>NUCLEOTIDE SEQUENCE [LARGE SCALE GENOMIC DNA]</scope>
    <source>
        <strain evidence="1 2">Mal64</strain>
    </source>
</reference>
<dbReference type="EMBL" id="SJPQ01000002">
    <property type="protein sequence ID" value="TWT88394.1"/>
    <property type="molecule type" value="Genomic_DNA"/>
</dbReference>
<dbReference type="RefSeq" id="WP_146399419.1">
    <property type="nucleotide sequence ID" value="NZ_SJPQ01000002.1"/>
</dbReference>
<dbReference type="OrthoDB" id="290357at2"/>